<reference evidence="1 2" key="1">
    <citation type="submission" date="2019-11" db="EMBL/GenBank/DDBJ databases">
        <title>Characterization of a novel member of the family Ackermannviridae.</title>
        <authorList>
            <person name="Maina A.N."/>
            <person name="Mwaura F.B."/>
            <person name="Jumba M."/>
        </authorList>
    </citation>
    <scope>NUCLEOTIDE SEQUENCE [LARGE SCALE GENOMIC DNA]</scope>
</reference>
<proteinExistence type="predicted"/>
<protein>
    <submittedName>
        <fullName evidence="1">Uncharacterized protein</fullName>
    </submittedName>
</protein>
<evidence type="ECO:0000313" key="1">
    <source>
        <dbReference type="EMBL" id="QGZ16075.1"/>
    </source>
</evidence>
<gene>
    <name evidence="1" type="ORF">Kuja_0840</name>
</gene>
<dbReference type="Proteomes" id="UP000433471">
    <property type="component" value="Segment"/>
</dbReference>
<organism evidence="1 2">
    <name type="scientific">Vibrio phage vB_VchM_Kuja</name>
    <dbReference type="NCBI Taxonomy" id="2686437"/>
    <lineage>
        <taxon>Viruses</taxon>
        <taxon>Duplodnaviria</taxon>
        <taxon>Heunggongvirae</taxon>
        <taxon>Uroviricota</taxon>
        <taxon>Caudoviricetes</taxon>
        <taxon>Pantevenvirales</taxon>
        <taxon>Ackermannviridae</taxon>
        <taxon>Kujavirus</taxon>
        <taxon>Kujavirus kuja</taxon>
    </lineage>
</organism>
<name>A0A6B9J5G9_9CAUD</name>
<evidence type="ECO:0000313" key="2">
    <source>
        <dbReference type="Proteomes" id="UP000433471"/>
    </source>
</evidence>
<dbReference type="EMBL" id="MN718199">
    <property type="protein sequence ID" value="QGZ16075.1"/>
    <property type="molecule type" value="Genomic_DNA"/>
</dbReference>
<sequence>MVVSIIDALNQISLTNIKYQILNKALTKANKKRNHTEITLVTDVTPNQLISNERVGVIVWMDRSEYQKIIDYVNAGGEK</sequence>
<accession>A0A6B9J5G9</accession>
<keyword evidence="2" id="KW-1185">Reference proteome</keyword>